<reference evidence="2" key="1">
    <citation type="submission" date="2018-09" db="EMBL/GenBank/DDBJ databases">
        <title>Complete genome sequence of thermophilic cyanobacteria strain Thermosynechococcus elongatus PKUAC-SCTE542.</title>
        <authorList>
            <person name="Liang Y."/>
            <person name="Tang J."/>
            <person name="Daroch M."/>
        </authorList>
    </citation>
    <scope>NUCLEOTIDE SEQUENCE [LARGE SCALE GENOMIC DNA]</scope>
    <source>
        <strain evidence="2">E542</strain>
    </source>
</reference>
<proteinExistence type="predicted"/>
<keyword evidence="2" id="KW-1185">Reference proteome</keyword>
<dbReference type="RefSeq" id="WP_181496285.1">
    <property type="nucleotide sequence ID" value="NZ_CP032152.1"/>
</dbReference>
<protein>
    <submittedName>
        <fullName evidence="1">Uncharacterized protein</fullName>
    </submittedName>
</protein>
<sequence>MMHGLSLAPRYRLDDVDPWLLGIDPSRHYWLQVNGNPQQRVAIPGVCVQSISELREIMEAVRSLLPGQQLQIQRAATCLEIHCVAENLLAIAHPVDGAPAWHLFDRETLESLVMSAHPHWQCRPEDVELGRQQLWQAFQLPVAA</sequence>
<dbReference type="KEGG" id="tsq:D3A95_03595"/>
<accession>A0A3B7MA86</accession>
<organism evidence="1 2">
    <name type="scientific">Thermosynechococcus sichuanensis E542</name>
    <dbReference type="NCBI Taxonomy" id="2016101"/>
    <lineage>
        <taxon>Bacteria</taxon>
        <taxon>Bacillati</taxon>
        <taxon>Cyanobacteriota</taxon>
        <taxon>Cyanophyceae</taxon>
        <taxon>Acaryochloridales</taxon>
        <taxon>Thermosynechococcaceae</taxon>
        <taxon>Thermosynechococcus</taxon>
        <taxon>Thermosynechococcus sichuanensis</taxon>
    </lineage>
</organism>
<dbReference type="EMBL" id="CP032152">
    <property type="protein sequence ID" value="AXY67543.1"/>
    <property type="molecule type" value="Genomic_DNA"/>
</dbReference>
<gene>
    <name evidence="1" type="ORF">D3A95_03595</name>
</gene>
<dbReference type="Proteomes" id="UP000261812">
    <property type="component" value="Chromosome"/>
</dbReference>
<evidence type="ECO:0000313" key="1">
    <source>
        <dbReference type="EMBL" id="AXY67543.1"/>
    </source>
</evidence>
<dbReference type="AlphaFoldDB" id="A0A3B7MA86"/>
<evidence type="ECO:0000313" key="2">
    <source>
        <dbReference type="Proteomes" id="UP000261812"/>
    </source>
</evidence>
<name>A0A3B7MA86_9CYAN</name>